<reference evidence="1 2" key="1">
    <citation type="submission" date="2013-09" db="EMBL/GenBank/DDBJ databases">
        <title>Corchorus capsularis genome sequencing.</title>
        <authorList>
            <person name="Alam M."/>
            <person name="Haque M.S."/>
            <person name="Islam M.S."/>
            <person name="Emdad E.M."/>
            <person name="Islam M.M."/>
            <person name="Ahmed B."/>
            <person name="Halim A."/>
            <person name="Hossen Q.M.M."/>
            <person name="Hossain M.Z."/>
            <person name="Ahmed R."/>
            <person name="Khan M.M."/>
            <person name="Islam R."/>
            <person name="Rashid M.M."/>
            <person name="Khan S.A."/>
            <person name="Rahman M.S."/>
            <person name="Alam M."/>
        </authorList>
    </citation>
    <scope>NUCLEOTIDE SEQUENCE [LARGE SCALE GENOMIC DNA]</scope>
    <source>
        <strain evidence="2">cv. CVL-1</strain>
        <tissue evidence="1">Whole seedling</tissue>
    </source>
</reference>
<dbReference type="AlphaFoldDB" id="A0A1R3IBR5"/>
<protein>
    <submittedName>
        <fullName evidence="1">Uncharacterized protein</fullName>
    </submittedName>
</protein>
<keyword evidence="2" id="KW-1185">Reference proteome</keyword>
<dbReference type="Proteomes" id="UP000188268">
    <property type="component" value="Unassembled WGS sequence"/>
</dbReference>
<accession>A0A1R3IBR5</accession>
<dbReference type="EMBL" id="AWWV01010338">
    <property type="protein sequence ID" value="OMO79961.1"/>
    <property type="molecule type" value="Genomic_DNA"/>
</dbReference>
<comment type="caution">
    <text evidence="1">The sequence shown here is derived from an EMBL/GenBank/DDBJ whole genome shotgun (WGS) entry which is preliminary data.</text>
</comment>
<sequence length="55" mass="6044">VAEWGPLPTKVQADIGRHGRRRARLRLTAHPNFSRPADVAPTSIIVLWTSTSAPD</sequence>
<proteinExistence type="predicted"/>
<evidence type="ECO:0000313" key="2">
    <source>
        <dbReference type="Proteomes" id="UP000188268"/>
    </source>
</evidence>
<evidence type="ECO:0000313" key="1">
    <source>
        <dbReference type="EMBL" id="OMO79961.1"/>
    </source>
</evidence>
<organism evidence="1 2">
    <name type="scientific">Corchorus capsularis</name>
    <name type="common">Jute</name>
    <dbReference type="NCBI Taxonomy" id="210143"/>
    <lineage>
        <taxon>Eukaryota</taxon>
        <taxon>Viridiplantae</taxon>
        <taxon>Streptophyta</taxon>
        <taxon>Embryophyta</taxon>
        <taxon>Tracheophyta</taxon>
        <taxon>Spermatophyta</taxon>
        <taxon>Magnoliopsida</taxon>
        <taxon>eudicotyledons</taxon>
        <taxon>Gunneridae</taxon>
        <taxon>Pentapetalae</taxon>
        <taxon>rosids</taxon>
        <taxon>malvids</taxon>
        <taxon>Malvales</taxon>
        <taxon>Malvaceae</taxon>
        <taxon>Grewioideae</taxon>
        <taxon>Apeibeae</taxon>
        <taxon>Corchorus</taxon>
    </lineage>
</organism>
<name>A0A1R3IBR5_COCAP</name>
<feature type="non-terminal residue" evidence="1">
    <location>
        <position position="1"/>
    </location>
</feature>
<gene>
    <name evidence="1" type="ORF">CCACVL1_13264</name>
</gene>
<dbReference type="Gramene" id="OMO79961">
    <property type="protein sequence ID" value="OMO79961"/>
    <property type="gene ID" value="CCACVL1_13264"/>
</dbReference>